<dbReference type="Proteomes" id="UP001056120">
    <property type="component" value="Linkage Group LG12"/>
</dbReference>
<reference evidence="2" key="1">
    <citation type="journal article" date="2022" name="Mol. Ecol. Resour.">
        <title>The genomes of chicory, endive, great burdock and yacon provide insights into Asteraceae palaeo-polyploidization history and plant inulin production.</title>
        <authorList>
            <person name="Fan W."/>
            <person name="Wang S."/>
            <person name="Wang H."/>
            <person name="Wang A."/>
            <person name="Jiang F."/>
            <person name="Liu H."/>
            <person name="Zhao H."/>
            <person name="Xu D."/>
            <person name="Zhang Y."/>
        </authorList>
    </citation>
    <scope>NUCLEOTIDE SEQUENCE [LARGE SCALE GENOMIC DNA]</scope>
    <source>
        <strain evidence="2">cv. Yunnan</strain>
    </source>
</reference>
<name>A0ACB9HEC3_9ASTR</name>
<sequence length="151" mass="16343">MDSHSHPSPVYRPGGESDREESSESPVYQPTSYPTARARIDLNSNWTRDPGSGFGASGPSPPGNHYQAPHLHRRFSTPPRDPYLAPDPTPRTRMRKLGFSPRTGRAHLLSAHRAGPAHLLSAQEGKSAHLLSTQEAVSAHLLSAQASGLIK</sequence>
<reference evidence="1 2" key="2">
    <citation type="journal article" date="2022" name="Mol. Ecol. Resour.">
        <title>The genomes of chicory, endive, great burdock and yacon provide insights into Asteraceae paleo-polyploidization history and plant inulin production.</title>
        <authorList>
            <person name="Fan W."/>
            <person name="Wang S."/>
            <person name="Wang H."/>
            <person name="Wang A."/>
            <person name="Jiang F."/>
            <person name="Liu H."/>
            <person name="Zhao H."/>
            <person name="Xu D."/>
            <person name="Zhang Y."/>
        </authorList>
    </citation>
    <scope>NUCLEOTIDE SEQUENCE [LARGE SCALE GENOMIC DNA]</scope>
    <source>
        <strain evidence="2">cv. Yunnan</strain>
        <tissue evidence="1">Leaves</tissue>
    </source>
</reference>
<dbReference type="EMBL" id="CM042029">
    <property type="protein sequence ID" value="KAI3794085.1"/>
    <property type="molecule type" value="Genomic_DNA"/>
</dbReference>
<organism evidence="1 2">
    <name type="scientific">Smallanthus sonchifolius</name>
    <dbReference type="NCBI Taxonomy" id="185202"/>
    <lineage>
        <taxon>Eukaryota</taxon>
        <taxon>Viridiplantae</taxon>
        <taxon>Streptophyta</taxon>
        <taxon>Embryophyta</taxon>
        <taxon>Tracheophyta</taxon>
        <taxon>Spermatophyta</taxon>
        <taxon>Magnoliopsida</taxon>
        <taxon>eudicotyledons</taxon>
        <taxon>Gunneridae</taxon>
        <taxon>Pentapetalae</taxon>
        <taxon>asterids</taxon>
        <taxon>campanulids</taxon>
        <taxon>Asterales</taxon>
        <taxon>Asteraceae</taxon>
        <taxon>Asteroideae</taxon>
        <taxon>Heliantheae alliance</taxon>
        <taxon>Millerieae</taxon>
        <taxon>Smallanthus</taxon>
    </lineage>
</organism>
<proteinExistence type="predicted"/>
<evidence type="ECO:0000313" key="1">
    <source>
        <dbReference type="EMBL" id="KAI3794085.1"/>
    </source>
</evidence>
<accession>A0ACB9HEC3</accession>
<comment type="caution">
    <text evidence="1">The sequence shown here is derived from an EMBL/GenBank/DDBJ whole genome shotgun (WGS) entry which is preliminary data.</text>
</comment>
<protein>
    <submittedName>
        <fullName evidence="1">Uncharacterized protein</fullName>
    </submittedName>
</protein>
<gene>
    <name evidence="1" type="ORF">L1987_36710</name>
</gene>
<keyword evidence="2" id="KW-1185">Reference proteome</keyword>
<evidence type="ECO:0000313" key="2">
    <source>
        <dbReference type="Proteomes" id="UP001056120"/>
    </source>
</evidence>